<dbReference type="SUPFAM" id="SSF81631">
    <property type="entry name" value="PAP/OAS1 substrate-binding domain"/>
    <property type="match status" value="1"/>
</dbReference>
<dbReference type="Gene3D" id="1.10.1410.10">
    <property type="match status" value="1"/>
</dbReference>
<keyword evidence="4" id="KW-1185">Reference proteome</keyword>
<evidence type="ECO:0000256" key="1">
    <source>
        <dbReference type="SAM" id="MobiDB-lite"/>
    </source>
</evidence>
<dbReference type="GO" id="GO:0031123">
    <property type="term" value="P:RNA 3'-end processing"/>
    <property type="evidence" value="ECO:0007669"/>
    <property type="project" value="TreeGrafter"/>
</dbReference>
<dbReference type="EMBL" id="ML122408">
    <property type="protein sequence ID" value="RPD52157.1"/>
    <property type="molecule type" value="Genomic_DNA"/>
</dbReference>
<dbReference type="InterPro" id="IPR045862">
    <property type="entry name" value="Trf4-like"/>
</dbReference>
<keyword evidence="3" id="KW-0808">Transferase</keyword>
<dbReference type="Proteomes" id="UP000313359">
    <property type="component" value="Unassembled WGS sequence"/>
</dbReference>
<dbReference type="CDD" id="cd05402">
    <property type="entry name" value="NT_PAP_TUTase"/>
    <property type="match status" value="1"/>
</dbReference>
<dbReference type="GO" id="GO:1990817">
    <property type="term" value="F:poly(A) RNA polymerase activity"/>
    <property type="evidence" value="ECO:0007669"/>
    <property type="project" value="InterPro"/>
</dbReference>
<dbReference type="OrthoDB" id="273917at2759"/>
<dbReference type="STRING" id="1328759.A0A5C2RNX2"/>
<dbReference type="PANTHER" id="PTHR23092:SF15">
    <property type="entry name" value="INACTIVE NON-CANONICAL POLY(A) RNA POLYMERASE PROTEIN TRF4-2-RELATED"/>
    <property type="match status" value="1"/>
</dbReference>
<dbReference type="Pfam" id="PF22600">
    <property type="entry name" value="MTPAP-like_central"/>
    <property type="match status" value="1"/>
</dbReference>
<proteinExistence type="predicted"/>
<evidence type="ECO:0000313" key="3">
    <source>
        <dbReference type="EMBL" id="RPD52157.1"/>
    </source>
</evidence>
<protein>
    <submittedName>
        <fullName evidence="3">Nucleotidyltransferase</fullName>
    </submittedName>
</protein>
<dbReference type="SUPFAM" id="SSF81301">
    <property type="entry name" value="Nucleotidyltransferase"/>
    <property type="match status" value="1"/>
</dbReference>
<dbReference type="GO" id="GO:0005730">
    <property type="term" value="C:nucleolus"/>
    <property type="evidence" value="ECO:0007669"/>
    <property type="project" value="TreeGrafter"/>
</dbReference>
<organism evidence="3 4">
    <name type="scientific">Lentinus tigrinus ALCF2SS1-6</name>
    <dbReference type="NCBI Taxonomy" id="1328759"/>
    <lineage>
        <taxon>Eukaryota</taxon>
        <taxon>Fungi</taxon>
        <taxon>Dikarya</taxon>
        <taxon>Basidiomycota</taxon>
        <taxon>Agaricomycotina</taxon>
        <taxon>Agaricomycetes</taxon>
        <taxon>Polyporales</taxon>
        <taxon>Polyporaceae</taxon>
        <taxon>Lentinus</taxon>
    </lineage>
</organism>
<feature type="region of interest" description="Disordered" evidence="1">
    <location>
        <begin position="1"/>
        <end position="25"/>
    </location>
</feature>
<dbReference type="InterPro" id="IPR054708">
    <property type="entry name" value="MTPAP-like_central"/>
</dbReference>
<dbReference type="GO" id="GO:0003729">
    <property type="term" value="F:mRNA binding"/>
    <property type="evidence" value="ECO:0007669"/>
    <property type="project" value="TreeGrafter"/>
</dbReference>
<dbReference type="GO" id="GO:0043634">
    <property type="term" value="P:polyadenylation-dependent ncRNA catabolic process"/>
    <property type="evidence" value="ECO:0007669"/>
    <property type="project" value="TreeGrafter"/>
</dbReference>
<dbReference type="Gene3D" id="3.30.460.10">
    <property type="entry name" value="Beta Polymerase, domain 2"/>
    <property type="match status" value="1"/>
</dbReference>
<dbReference type="AlphaFoldDB" id="A0A5C2RNX2"/>
<sequence length="396" mass="43438">MQGITLAASHDDRAAASPVRQLDNPIDGCSTPSELPLLQVPSRALPSISPPPPLPPLLVYGHTLQRPVPDALMPSTSAYVSPYAYSTLEGPVPESLPFEPSHVMCIDESGLRPAVVFFSRLGGDSDVLHRTSTPRSTAISKESGDHLQYSTTSQIFQSYPCFRRPWDILFHLKSQRGSFMTVLSLGEDEVRSLTVQLISSAITKGYRDAKILPFGSYETKLYLPLGDIDLVMHSSSMMRMDKTGFTIIAKAKVPIVKIVTTYDRFPVDISINQGNGVTTGKMVKQFLQLPALRSLVLIIKNFLSQRSMNEVFTDGLGSYSIVCLAISFLQMPPKIPKSTQSKAPWTVSQSTWPCISQLKLAIDGSALVADMVHIQQSVGCIMRAIFIDPWLSPTLL</sequence>
<evidence type="ECO:0000259" key="2">
    <source>
        <dbReference type="Pfam" id="PF22600"/>
    </source>
</evidence>
<feature type="domain" description="Poly(A) RNA polymerase mitochondrial-like central palm" evidence="2">
    <location>
        <begin position="245"/>
        <end position="288"/>
    </location>
</feature>
<reference evidence="3" key="1">
    <citation type="journal article" date="2018" name="Genome Biol. Evol.">
        <title>Genomics and development of Lentinus tigrinus, a white-rot wood-decaying mushroom with dimorphic fruiting bodies.</title>
        <authorList>
            <person name="Wu B."/>
            <person name="Xu Z."/>
            <person name="Knudson A."/>
            <person name="Carlson A."/>
            <person name="Chen N."/>
            <person name="Kovaka S."/>
            <person name="LaButti K."/>
            <person name="Lipzen A."/>
            <person name="Pennachio C."/>
            <person name="Riley R."/>
            <person name="Schakwitz W."/>
            <person name="Umezawa K."/>
            <person name="Ohm R.A."/>
            <person name="Grigoriev I.V."/>
            <person name="Nagy L.G."/>
            <person name="Gibbons J."/>
            <person name="Hibbett D."/>
        </authorList>
    </citation>
    <scope>NUCLEOTIDE SEQUENCE [LARGE SCALE GENOMIC DNA]</scope>
    <source>
        <strain evidence="3">ALCF2SS1-6</strain>
    </source>
</reference>
<evidence type="ECO:0000313" key="4">
    <source>
        <dbReference type="Proteomes" id="UP000313359"/>
    </source>
</evidence>
<dbReference type="GO" id="GO:0031499">
    <property type="term" value="C:TRAMP complex"/>
    <property type="evidence" value="ECO:0007669"/>
    <property type="project" value="TreeGrafter"/>
</dbReference>
<gene>
    <name evidence="3" type="ORF">L227DRAFT_618039</name>
</gene>
<name>A0A5C2RNX2_9APHY</name>
<accession>A0A5C2RNX2</accession>
<dbReference type="InterPro" id="IPR043519">
    <property type="entry name" value="NT_sf"/>
</dbReference>
<dbReference type="PANTHER" id="PTHR23092">
    <property type="entry name" value="POLY(A) RNA POLYMERASE"/>
    <property type="match status" value="1"/>
</dbReference>
<dbReference type="GO" id="GO:0010605">
    <property type="term" value="P:negative regulation of macromolecule metabolic process"/>
    <property type="evidence" value="ECO:0007669"/>
    <property type="project" value="UniProtKB-ARBA"/>
</dbReference>